<organism evidence="1 2">
    <name type="scientific">Gigaspora margarita</name>
    <dbReference type="NCBI Taxonomy" id="4874"/>
    <lineage>
        <taxon>Eukaryota</taxon>
        <taxon>Fungi</taxon>
        <taxon>Fungi incertae sedis</taxon>
        <taxon>Mucoromycota</taxon>
        <taxon>Glomeromycotina</taxon>
        <taxon>Glomeromycetes</taxon>
        <taxon>Diversisporales</taxon>
        <taxon>Gigasporaceae</taxon>
        <taxon>Gigaspora</taxon>
    </lineage>
</organism>
<name>A0ABN7WJK7_GIGMA</name>
<evidence type="ECO:0000313" key="1">
    <source>
        <dbReference type="EMBL" id="CAG8833502.1"/>
    </source>
</evidence>
<accession>A0ABN7WJK7</accession>
<protein>
    <submittedName>
        <fullName evidence="1">7533_t:CDS:1</fullName>
    </submittedName>
</protein>
<dbReference type="EMBL" id="CAJVQB010047511">
    <property type="protein sequence ID" value="CAG8833502.1"/>
    <property type="molecule type" value="Genomic_DNA"/>
</dbReference>
<keyword evidence="2" id="KW-1185">Reference proteome</keyword>
<proteinExistence type="predicted"/>
<sequence>KKPHFKIIFGSDPDDFVCSNLSATTVANAFITVYNKKKADKAKSKGLIPKSKINRVFLFGFQLKQIKEFHEKKAQIRLLKPFNDLSNRIQITRGKIELKELAFSVNNNKFRITYRKNYQELQQLAVIKATDKNQISQAAY</sequence>
<comment type="caution">
    <text evidence="1">The sequence shown here is derived from an EMBL/GenBank/DDBJ whole genome shotgun (WGS) entry which is preliminary data.</text>
</comment>
<dbReference type="Proteomes" id="UP000789901">
    <property type="component" value="Unassembled WGS sequence"/>
</dbReference>
<reference evidence="1 2" key="1">
    <citation type="submission" date="2021-06" db="EMBL/GenBank/DDBJ databases">
        <authorList>
            <person name="Kallberg Y."/>
            <person name="Tangrot J."/>
            <person name="Rosling A."/>
        </authorList>
    </citation>
    <scope>NUCLEOTIDE SEQUENCE [LARGE SCALE GENOMIC DNA]</scope>
    <source>
        <strain evidence="1 2">120-4 pot B 10/14</strain>
    </source>
</reference>
<feature type="non-terminal residue" evidence="1">
    <location>
        <position position="1"/>
    </location>
</feature>
<evidence type="ECO:0000313" key="2">
    <source>
        <dbReference type="Proteomes" id="UP000789901"/>
    </source>
</evidence>
<gene>
    <name evidence="1" type="ORF">GMARGA_LOCUS31591</name>
</gene>